<evidence type="ECO:0000256" key="1">
    <source>
        <dbReference type="ARBA" id="ARBA00002486"/>
    </source>
</evidence>
<dbReference type="SUPFAM" id="SSF53067">
    <property type="entry name" value="Actin-like ATPase domain"/>
    <property type="match status" value="1"/>
</dbReference>
<keyword evidence="5" id="KW-1185">Reference proteome</keyword>
<dbReference type="InterPro" id="IPR036390">
    <property type="entry name" value="WH_DNA-bd_sf"/>
</dbReference>
<proteinExistence type="inferred from homology"/>
<dbReference type="RefSeq" id="WP_056964270.1">
    <property type="nucleotide sequence ID" value="NZ_AZEU01000196.1"/>
</dbReference>
<dbReference type="EMBL" id="AZEU01000196">
    <property type="protein sequence ID" value="KRL43458.1"/>
    <property type="molecule type" value="Genomic_DNA"/>
</dbReference>
<protein>
    <submittedName>
        <fullName evidence="4">Xylose repressor</fullName>
    </submittedName>
</protein>
<dbReference type="Pfam" id="PF00480">
    <property type="entry name" value="ROK"/>
    <property type="match status" value="1"/>
</dbReference>
<dbReference type="InterPro" id="IPR000600">
    <property type="entry name" value="ROK"/>
</dbReference>
<comment type="caution">
    <text evidence="4">The sequence shown here is derived from an EMBL/GenBank/DDBJ whole genome shotgun (WGS) entry which is preliminary data.</text>
</comment>
<comment type="function">
    <text evidence="1">Transcriptional repressor of xylose-utilizing enzymes.</text>
</comment>
<comment type="similarity">
    <text evidence="2">Belongs to the ROK (NagC/XylR) family.</text>
</comment>
<dbReference type="InterPro" id="IPR043129">
    <property type="entry name" value="ATPase_NBD"/>
</dbReference>
<dbReference type="Gene3D" id="1.10.10.10">
    <property type="entry name" value="Winged helix-like DNA-binding domain superfamily/Winged helix DNA-binding domain"/>
    <property type="match status" value="1"/>
</dbReference>
<dbReference type="PANTHER" id="PTHR18964:SF149">
    <property type="entry name" value="BIFUNCTIONAL UDP-N-ACETYLGLUCOSAMINE 2-EPIMERASE_N-ACETYLMANNOSAMINE KINASE"/>
    <property type="match status" value="1"/>
</dbReference>
<dbReference type="PATRIC" id="fig|1423769.4.peg.1799"/>
<dbReference type="AlphaFoldDB" id="A0A0R1QN71"/>
<sequence>MFKTTNSKIGSLSPTQQKRCAQLLQVLYRKGPQSRAQLAKLTGITQATVSRDSALLLELAIIEEAGLESMPTHHPGPRQTQLTIASGGAVYLGVELTADSFSFALTDRLGHVLAQQVITHPTPYDRKFLDQTHLIRRLQRFLKKNTAHHPIACGIALPGHYIETTQRIASSNAAWSFFDLQPVIAALGMPVYFENNVNCEALAESLIGKNHDGENFVYVHVARGVFCATIHNGEMYGTKNFAVGEISHTIVNPEGELCDCGRHGCLQTYASHESLVKKARVLYQHSPDSTLRQLVKKPEQINIDTVITAYQLGDPGIINLLTRAVRSLSAVLNNVALLIDARRMIVHGKLFDQPELSHLLQSYLDQNQFQFTAVAAQLVMVKPFQPLDGAIGGAMLAVANMLKP</sequence>
<evidence type="ECO:0000256" key="2">
    <source>
        <dbReference type="ARBA" id="ARBA00006479"/>
    </source>
</evidence>
<gene>
    <name evidence="4" type="ORF">FD01_GL001682</name>
</gene>
<organism evidence="4 5">
    <name type="scientific">Lacticaseibacillus manihotivorans DSM 13343 = JCM 12514</name>
    <dbReference type="NCBI Taxonomy" id="1423769"/>
    <lineage>
        <taxon>Bacteria</taxon>
        <taxon>Bacillati</taxon>
        <taxon>Bacillota</taxon>
        <taxon>Bacilli</taxon>
        <taxon>Lactobacillales</taxon>
        <taxon>Lactobacillaceae</taxon>
        <taxon>Lacticaseibacillus</taxon>
    </lineage>
</organism>
<dbReference type="GO" id="GO:0042732">
    <property type="term" value="P:D-xylose metabolic process"/>
    <property type="evidence" value="ECO:0007669"/>
    <property type="project" value="UniProtKB-KW"/>
</dbReference>
<dbReference type="PANTHER" id="PTHR18964">
    <property type="entry name" value="ROK (REPRESSOR, ORF, KINASE) FAMILY"/>
    <property type="match status" value="1"/>
</dbReference>
<reference evidence="4 5" key="1">
    <citation type="journal article" date="2015" name="Genome Announc.">
        <title>Expanding the biotechnology potential of lactobacilli through comparative genomics of 213 strains and associated genera.</title>
        <authorList>
            <person name="Sun Z."/>
            <person name="Harris H.M."/>
            <person name="McCann A."/>
            <person name="Guo C."/>
            <person name="Argimon S."/>
            <person name="Zhang W."/>
            <person name="Yang X."/>
            <person name="Jeffery I.B."/>
            <person name="Cooney J.C."/>
            <person name="Kagawa T.F."/>
            <person name="Liu W."/>
            <person name="Song Y."/>
            <person name="Salvetti E."/>
            <person name="Wrobel A."/>
            <person name="Rasinkangas P."/>
            <person name="Parkhill J."/>
            <person name="Rea M.C."/>
            <person name="O'Sullivan O."/>
            <person name="Ritari J."/>
            <person name="Douillard F.P."/>
            <person name="Paul Ross R."/>
            <person name="Yang R."/>
            <person name="Briner A.E."/>
            <person name="Felis G.E."/>
            <person name="de Vos W.M."/>
            <person name="Barrangou R."/>
            <person name="Klaenhammer T.R."/>
            <person name="Caufield P.W."/>
            <person name="Cui Y."/>
            <person name="Zhang H."/>
            <person name="O'Toole P.W."/>
        </authorList>
    </citation>
    <scope>NUCLEOTIDE SEQUENCE [LARGE SCALE GENOMIC DNA]</scope>
    <source>
        <strain evidence="4 5">DSM 13343</strain>
    </source>
</reference>
<evidence type="ECO:0000313" key="4">
    <source>
        <dbReference type="EMBL" id="KRL43458.1"/>
    </source>
</evidence>
<dbReference type="Proteomes" id="UP000051790">
    <property type="component" value="Unassembled WGS sequence"/>
</dbReference>
<evidence type="ECO:0000256" key="3">
    <source>
        <dbReference type="ARBA" id="ARBA00022629"/>
    </source>
</evidence>
<accession>A0A0R1QN71</accession>
<dbReference type="InterPro" id="IPR036388">
    <property type="entry name" value="WH-like_DNA-bd_sf"/>
</dbReference>
<keyword evidence="3" id="KW-0119">Carbohydrate metabolism</keyword>
<keyword evidence="3" id="KW-0859">Xylose metabolism</keyword>
<evidence type="ECO:0000313" key="5">
    <source>
        <dbReference type="Proteomes" id="UP000051790"/>
    </source>
</evidence>
<name>A0A0R1QN71_9LACO</name>
<dbReference type="SUPFAM" id="SSF46785">
    <property type="entry name" value="Winged helix' DNA-binding domain"/>
    <property type="match status" value="1"/>
</dbReference>
<dbReference type="OrthoDB" id="9796533at2"/>
<dbReference type="Gene3D" id="3.30.420.40">
    <property type="match status" value="2"/>
</dbReference>